<proteinExistence type="predicted"/>
<dbReference type="RefSeq" id="WP_091655507.1">
    <property type="nucleotide sequence ID" value="NZ_FOVW01000012.1"/>
</dbReference>
<organism evidence="4 5">
    <name type="scientific">Algoriphagus ornithinivorans</name>
    <dbReference type="NCBI Taxonomy" id="226506"/>
    <lineage>
        <taxon>Bacteria</taxon>
        <taxon>Pseudomonadati</taxon>
        <taxon>Bacteroidota</taxon>
        <taxon>Cytophagia</taxon>
        <taxon>Cytophagales</taxon>
        <taxon>Cyclobacteriaceae</taxon>
        <taxon>Algoriphagus</taxon>
    </lineage>
</organism>
<evidence type="ECO:0000313" key="5">
    <source>
        <dbReference type="Proteomes" id="UP000199564"/>
    </source>
</evidence>
<dbReference type="InterPro" id="IPR026444">
    <property type="entry name" value="Secre_tail"/>
</dbReference>
<feature type="domain" description="Secretion system C-terminal sorting" evidence="3">
    <location>
        <begin position="621"/>
        <end position="692"/>
    </location>
</feature>
<protein>
    <submittedName>
        <fullName evidence="4">Por secretion system C-terminal sorting domain-containing protein</fullName>
    </submittedName>
</protein>
<dbReference type="SUPFAM" id="SSF69318">
    <property type="entry name" value="Integrin alpha N-terminal domain"/>
    <property type="match status" value="1"/>
</dbReference>
<accession>A0A1I5JKA6</accession>
<feature type="signal peptide" evidence="2">
    <location>
        <begin position="1"/>
        <end position="18"/>
    </location>
</feature>
<sequence length="693" mass="76791">MRFILFAFLFFSSLYTSAQSVFSFDSSKSISKNNEILPAGLGPGINSAQIQTIDLTNDGKDEWVVWDINSRILSVFEKNGENFIHKPELAYLFPTDISGFLVLADFDQDGKKDLFTSTPLGIKVYKNSSSGNQISWTLAQNFMRLDGAGNIPANNLDTPLIQDLDNDGDLDLVIFNFAQGDYLEFYKNTSIERKGSPDVDGFAFPESFWGNISFCSCEGINFGTRCDGNPINFRENPETNRIQHAGGHSVLYQDFSGDGIFDLVLGRDECSVLFYLPNQGSNTQPVFSTFSNTIPEYGPLPVFPIFHVGKKIDDQLIISLNTNETSAPFQIDFSNSIVALSKNSSSQNPILQNQLLDLGESSRPFFKGNIFAGELWISANKNAANKVRGELSRLSFSGNQFQVLNSDYLNLSSLDLLDLQVIEYGSVKNQSYLLVSGQRTINGIPSQVLLQNQGSNYPDFSLSGLSLRVGDQLTFFPYQGKDHLLIASQNGSLTLYEVDLEGKTASLKSNNFLGFQDNPANRNLSVAVRIQEKPDLYTVDQTGRVFLVKDMMNSEVREEVLVKIEDQNIPFRLGRNTWISIVNPGFDENADLILGSRAGGISYLKAVNSSSGEEESFLAKVYPNPSSGPFKVISNKPGNARLVNAMGQILVDEITIPANREVEIQAQALQPGVYFLQLETLDREVLVKKILIR</sequence>
<feature type="chain" id="PRO_5011578651" evidence="2">
    <location>
        <begin position="19"/>
        <end position="693"/>
    </location>
</feature>
<dbReference type="STRING" id="226506.SAMN04488519_112136"/>
<dbReference type="Proteomes" id="UP000199564">
    <property type="component" value="Unassembled WGS sequence"/>
</dbReference>
<dbReference type="Pfam" id="PF13517">
    <property type="entry name" value="FG-GAP_3"/>
    <property type="match status" value="1"/>
</dbReference>
<evidence type="ECO:0000256" key="1">
    <source>
        <dbReference type="ARBA" id="ARBA00022729"/>
    </source>
</evidence>
<dbReference type="EMBL" id="FOVW01000012">
    <property type="protein sequence ID" value="SFO72831.1"/>
    <property type="molecule type" value="Genomic_DNA"/>
</dbReference>
<gene>
    <name evidence="4" type="ORF">SAMN04488519_112136</name>
</gene>
<evidence type="ECO:0000259" key="3">
    <source>
        <dbReference type="Pfam" id="PF18962"/>
    </source>
</evidence>
<reference evidence="5" key="1">
    <citation type="submission" date="2016-10" db="EMBL/GenBank/DDBJ databases">
        <authorList>
            <person name="Varghese N."/>
            <person name="Submissions S."/>
        </authorList>
    </citation>
    <scope>NUCLEOTIDE SEQUENCE [LARGE SCALE GENOMIC DNA]</scope>
    <source>
        <strain evidence="5">DSM 15282</strain>
    </source>
</reference>
<dbReference type="NCBIfam" id="TIGR04183">
    <property type="entry name" value="Por_Secre_tail"/>
    <property type="match status" value="1"/>
</dbReference>
<keyword evidence="5" id="KW-1185">Reference proteome</keyword>
<evidence type="ECO:0000256" key="2">
    <source>
        <dbReference type="SAM" id="SignalP"/>
    </source>
</evidence>
<dbReference type="PANTHER" id="PTHR46580">
    <property type="entry name" value="SENSOR KINASE-RELATED"/>
    <property type="match status" value="1"/>
</dbReference>
<dbReference type="Pfam" id="PF18962">
    <property type="entry name" value="Por_Secre_tail"/>
    <property type="match status" value="1"/>
</dbReference>
<dbReference type="AlphaFoldDB" id="A0A1I5JKA6"/>
<dbReference type="InterPro" id="IPR013517">
    <property type="entry name" value="FG-GAP"/>
</dbReference>
<name>A0A1I5JKA6_9BACT</name>
<dbReference type="Gene3D" id="2.130.10.130">
    <property type="entry name" value="Integrin alpha, N-terminal"/>
    <property type="match status" value="1"/>
</dbReference>
<evidence type="ECO:0000313" key="4">
    <source>
        <dbReference type="EMBL" id="SFO72831.1"/>
    </source>
</evidence>
<dbReference type="PANTHER" id="PTHR46580:SF4">
    <property type="entry name" value="ATP_GTP-BINDING PROTEIN"/>
    <property type="match status" value="1"/>
</dbReference>
<keyword evidence="1 2" id="KW-0732">Signal</keyword>
<dbReference type="InterPro" id="IPR028994">
    <property type="entry name" value="Integrin_alpha_N"/>
</dbReference>